<keyword evidence="3" id="KW-0804">Transcription</keyword>
<dbReference type="OrthoDB" id="370168at2"/>
<protein>
    <submittedName>
        <fullName evidence="5">HxlR family transcriptional regulator</fullName>
    </submittedName>
</protein>
<accession>A0A370HCI8</accession>
<keyword evidence="1" id="KW-0805">Transcription regulation</keyword>
<organism evidence="5 6">
    <name type="scientific">Nocardia mexicana</name>
    <dbReference type="NCBI Taxonomy" id="279262"/>
    <lineage>
        <taxon>Bacteria</taxon>
        <taxon>Bacillati</taxon>
        <taxon>Actinomycetota</taxon>
        <taxon>Actinomycetes</taxon>
        <taxon>Mycobacteriales</taxon>
        <taxon>Nocardiaceae</taxon>
        <taxon>Nocardia</taxon>
    </lineage>
</organism>
<dbReference type="PANTHER" id="PTHR33204:SF37">
    <property type="entry name" value="HTH-TYPE TRANSCRIPTIONAL REGULATOR YODB"/>
    <property type="match status" value="1"/>
</dbReference>
<proteinExistence type="predicted"/>
<dbReference type="EMBL" id="QQAZ01000002">
    <property type="protein sequence ID" value="RDI54407.1"/>
    <property type="molecule type" value="Genomic_DNA"/>
</dbReference>
<sequence length="131" mass="14541">MAVGSQHADGAARDFETVFRRDCPTREILDHLTGRWGLLVLAALRPGPLRFYELRDRIDGISEKMLSQTLRVLDRDGLVERTVEPAKPPKVSYELTELGAAGAAHLCALIEWIGDSAPEITAAQRRFDGTR</sequence>
<evidence type="ECO:0000256" key="1">
    <source>
        <dbReference type="ARBA" id="ARBA00023015"/>
    </source>
</evidence>
<gene>
    <name evidence="5" type="ORF">DFR68_102532</name>
</gene>
<dbReference type="RefSeq" id="WP_068021197.1">
    <property type="nucleotide sequence ID" value="NZ_QQAZ01000002.1"/>
</dbReference>
<evidence type="ECO:0000259" key="4">
    <source>
        <dbReference type="PROSITE" id="PS51118"/>
    </source>
</evidence>
<feature type="domain" description="HTH hxlR-type" evidence="4">
    <location>
        <begin position="23"/>
        <end position="121"/>
    </location>
</feature>
<comment type="caution">
    <text evidence="5">The sequence shown here is derived from an EMBL/GenBank/DDBJ whole genome shotgun (WGS) entry which is preliminary data.</text>
</comment>
<evidence type="ECO:0000256" key="3">
    <source>
        <dbReference type="ARBA" id="ARBA00023163"/>
    </source>
</evidence>
<name>A0A370HCI8_9NOCA</name>
<keyword evidence="6" id="KW-1185">Reference proteome</keyword>
<dbReference type="SUPFAM" id="SSF46785">
    <property type="entry name" value="Winged helix' DNA-binding domain"/>
    <property type="match status" value="1"/>
</dbReference>
<evidence type="ECO:0000256" key="2">
    <source>
        <dbReference type="ARBA" id="ARBA00023125"/>
    </source>
</evidence>
<dbReference type="AlphaFoldDB" id="A0A370HCI8"/>
<keyword evidence="2" id="KW-0238">DNA-binding</keyword>
<dbReference type="PANTHER" id="PTHR33204">
    <property type="entry name" value="TRANSCRIPTIONAL REGULATOR, MARR FAMILY"/>
    <property type="match status" value="1"/>
</dbReference>
<dbReference type="STRING" id="1210089.GCA_001613165_03793"/>
<reference evidence="5 6" key="1">
    <citation type="submission" date="2018-07" db="EMBL/GenBank/DDBJ databases">
        <title>Genomic Encyclopedia of Type Strains, Phase IV (KMG-IV): sequencing the most valuable type-strain genomes for metagenomic binning, comparative biology and taxonomic classification.</title>
        <authorList>
            <person name="Goeker M."/>
        </authorList>
    </citation>
    <scope>NUCLEOTIDE SEQUENCE [LARGE SCALE GENOMIC DNA]</scope>
    <source>
        <strain evidence="5 6">DSM 44952</strain>
    </source>
</reference>
<evidence type="ECO:0000313" key="5">
    <source>
        <dbReference type="EMBL" id="RDI54407.1"/>
    </source>
</evidence>
<dbReference type="Gene3D" id="1.10.10.10">
    <property type="entry name" value="Winged helix-like DNA-binding domain superfamily/Winged helix DNA-binding domain"/>
    <property type="match status" value="1"/>
</dbReference>
<evidence type="ECO:0000313" key="6">
    <source>
        <dbReference type="Proteomes" id="UP000255355"/>
    </source>
</evidence>
<dbReference type="Pfam" id="PF01638">
    <property type="entry name" value="HxlR"/>
    <property type="match status" value="1"/>
</dbReference>
<dbReference type="Proteomes" id="UP000255355">
    <property type="component" value="Unassembled WGS sequence"/>
</dbReference>
<dbReference type="InterPro" id="IPR036388">
    <property type="entry name" value="WH-like_DNA-bd_sf"/>
</dbReference>
<dbReference type="GO" id="GO:0003677">
    <property type="term" value="F:DNA binding"/>
    <property type="evidence" value="ECO:0007669"/>
    <property type="project" value="UniProtKB-KW"/>
</dbReference>
<dbReference type="PROSITE" id="PS51118">
    <property type="entry name" value="HTH_HXLR"/>
    <property type="match status" value="1"/>
</dbReference>
<dbReference type="InterPro" id="IPR002577">
    <property type="entry name" value="HTH_HxlR"/>
</dbReference>
<dbReference type="InterPro" id="IPR036390">
    <property type="entry name" value="WH_DNA-bd_sf"/>
</dbReference>